<feature type="signal peptide" evidence="1">
    <location>
        <begin position="1"/>
        <end position="32"/>
    </location>
</feature>
<dbReference type="Pfam" id="PF01471">
    <property type="entry name" value="PG_binding_1"/>
    <property type="match status" value="1"/>
</dbReference>
<dbReference type="RefSeq" id="WP_062724187.1">
    <property type="nucleotide sequence ID" value="NZ_KQ948941.1"/>
</dbReference>
<organism evidence="3 4">
    <name type="scientific">Streptomyces caeruleatus</name>
    <dbReference type="NCBI Taxonomy" id="661399"/>
    <lineage>
        <taxon>Bacteria</taxon>
        <taxon>Bacillati</taxon>
        <taxon>Actinomycetota</taxon>
        <taxon>Actinomycetes</taxon>
        <taxon>Kitasatosporales</taxon>
        <taxon>Streptomycetaceae</taxon>
        <taxon>Streptomyces</taxon>
    </lineage>
</organism>
<proteinExistence type="predicted"/>
<dbReference type="InterPro" id="IPR002477">
    <property type="entry name" value="Peptidoglycan-bd-like"/>
</dbReference>
<dbReference type="AlphaFoldDB" id="A0A117RJ50"/>
<sequence>MRPNVWTRTLVSVSAVVGLAAGGLATAGTSFAAQDAKPAVKSEVTILAVNNLGLNTERAKNWQCWLRDRGYSPGTIDGQLGTNSWKAAQRFLNARGHNAGTVDGIVGPDTIRALQRYLNLFGDIFDYHLDVDGVAGPATRSAFWKFNGSGC</sequence>
<reference evidence="3 4" key="1">
    <citation type="submission" date="2015-10" db="EMBL/GenBank/DDBJ databases">
        <title>Draft genome sequence of Streptomyces caeruleatus NRRL B-24802, type strain for the species Streptomyces caeruleatus.</title>
        <authorList>
            <person name="Ruckert C."/>
            <person name="Winkler A."/>
            <person name="Kalinowski J."/>
            <person name="Kampfer P."/>
            <person name="Glaeser S."/>
        </authorList>
    </citation>
    <scope>NUCLEOTIDE SEQUENCE [LARGE SCALE GENOMIC DNA]</scope>
    <source>
        <strain evidence="3 4">NRRL B-24802</strain>
    </source>
</reference>
<dbReference type="OrthoDB" id="5126452at2"/>
<protein>
    <recommendedName>
        <fullName evidence="2">Peptidoglycan binding-like domain-containing protein</fullName>
    </recommendedName>
</protein>
<evidence type="ECO:0000259" key="2">
    <source>
        <dbReference type="Pfam" id="PF01471"/>
    </source>
</evidence>
<feature type="chain" id="PRO_5007155534" description="Peptidoglycan binding-like domain-containing protein" evidence="1">
    <location>
        <begin position="33"/>
        <end position="151"/>
    </location>
</feature>
<gene>
    <name evidence="3" type="ORF">AQJ67_38770</name>
</gene>
<evidence type="ECO:0000256" key="1">
    <source>
        <dbReference type="SAM" id="SignalP"/>
    </source>
</evidence>
<comment type="caution">
    <text evidence="3">The sequence shown here is derived from an EMBL/GenBank/DDBJ whole genome shotgun (WGS) entry which is preliminary data.</text>
</comment>
<dbReference type="Gene3D" id="1.10.101.10">
    <property type="entry name" value="PGBD-like superfamily/PGBD"/>
    <property type="match status" value="1"/>
</dbReference>
<evidence type="ECO:0000313" key="3">
    <source>
        <dbReference type="EMBL" id="KUN93675.1"/>
    </source>
</evidence>
<evidence type="ECO:0000313" key="4">
    <source>
        <dbReference type="Proteomes" id="UP000053429"/>
    </source>
</evidence>
<keyword evidence="1" id="KW-0732">Signal</keyword>
<name>A0A117RJ50_9ACTN</name>
<dbReference type="Proteomes" id="UP000053429">
    <property type="component" value="Unassembled WGS sequence"/>
</dbReference>
<dbReference type="SUPFAM" id="SSF47090">
    <property type="entry name" value="PGBD-like"/>
    <property type="match status" value="1"/>
</dbReference>
<accession>A0A117RJ50</accession>
<dbReference type="InterPro" id="IPR036365">
    <property type="entry name" value="PGBD-like_sf"/>
</dbReference>
<dbReference type="STRING" id="661399.AQJ67_38770"/>
<keyword evidence="4" id="KW-1185">Reference proteome</keyword>
<feature type="domain" description="Peptidoglycan binding-like" evidence="2">
    <location>
        <begin position="84"/>
        <end position="142"/>
    </location>
</feature>
<dbReference type="EMBL" id="LMWY01000054">
    <property type="protein sequence ID" value="KUN93675.1"/>
    <property type="molecule type" value="Genomic_DNA"/>
</dbReference>
<dbReference type="InterPro" id="IPR036366">
    <property type="entry name" value="PGBDSf"/>
</dbReference>